<evidence type="ECO:0000259" key="6">
    <source>
        <dbReference type="PROSITE" id="PS50104"/>
    </source>
</evidence>
<protein>
    <submittedName>
        <fullName evidence="7">Protein toll</fullName>
    </submittedName>
</protein>
<keyword evidence="4" id="KW-1133">Transmembrane helix</keyword>
<dbReference type="GO" id="GO:0038023">
    <property type="term" value="F:signaling receptor activity"/>
    <property type="evidence" value="ECO:0007669"/>
    <property type="project" value="TreeGrafter"/>
</dbReference>
<reference evidence="7 8" key="1">
    <citation type="submission" date="2015-01" db="EMBL/GenBank/DDBJ databases">
        <title>Evolution of Trichinella species and genotypes.</title>
        <authorList>
            <person name="Korhonen P.K."/>
            <person name="Edoardo P."/>
            <person name="Giuseppe L.R."/>
            <person name="Gasser R.B."/>
        </authorList>
    </citation>
    <scope>NUCLEOTIDE SEQUENCE [LARGE SCALE GENOMIC DNA]</scope>
    <source>
        <strain evidence="7">ISS141</strain>
    </source>
</reference>
<feature type="domain" description="TIR" evidence="6">
    <location>
        <begin position="25"/>
        <end position="160"/>
    </location>
</feature>
<dbReference type="Pfam" id="PF13676">
    <property type="entry name" value="TIR_2"/>
    <property type="match status" value="1"/>
</dbReference>
<keyword evidence="3" id="KW-0732">Signal</keyword>
<keyword evidence="5" id="KW-0472">Membrane</keyword>
<dbReference type="Proteomes" id="UP000054815">
    <property type="component" value="Unassembled WGS sequence"/>
</dbReference>
<dbReference type="Gene3D" id="3.40.50.10140">
    <property type="entry name" value="Toll/interleukin-1 receptor homology (TIR) domain"/>
    <property type="match status" value="1"/>
</dbReference>
<dbReference type="STRING" id="6337.A0A0V0XE06"/>
<dbReference type="GO" id="GO:0007165">
    <property type="term" value="P:signal transduction"/>
    <property type="evidence" value="ECO:0007669"/>
    <property type="project" value="InterPro"/>
</dbReference>
<dbReference type="InterPro" id="IPR000157">
    <property type="entry name" value="TIR_dom"/>
</dbReference>
<sequence>MCIRDSTPTKDASSSCDPAPSTQLLQYDLLLCNSAADQPFVEEALLSRLEEEPPYYRVCSLQRDFSAVIRTGEQLLKAFDRSQRVLLLLSDSFVETDWQQPELRAAYQLLLRDKHRKLVLVVRDRAVPVETDPVLGHYVRTNRCLFWTDPMFWDKLHDTVPSPLPFNIRQSNISPNNNEDYSDMYGTIVPSHFV</sequence>
<evidence type="ECO:0000256" key="2">
    <source>
        <dbReference type="ARBA" id="ARBA00022692"/>
    </source>
</evidence>
<accession>A0A0V0XE06</accession>
<dbReference type="PANTHER" id="PTHR24365">
    <property type="entry name" value="TOLL-LIKE RECEPTOR"/>
    <property type="match status" value="1"/>
</dbReference>
<evidence type="ECO:0000256" key="4">
    <source>
        <dbReference type="ARBA" id="ARBA00022989"/>
    </source>
</evidence>
<evidence type="ECO:0000313" key="8">
    <source>
        <dbReference type="Proteomes" id="UP000054815"/>
    </source>
</evidence>
<dbReference type="GO" id="GO:0005886">
    <property type="term" value="C:plasma membrane"/>
    <property type="evidence" value="ECO:0007669"/>
    <property type="project" value="TreeGrafter"/>
</dbReference>
<name>A0A0V0XE06_TRIPS</name>
<proteinExistence type="predicted"/>
<dbReference type="SUPFAM" id="SSF52200">
    <property type="entry name" value="Toll/Interleukin receptor TIR domain"/>
    <property type="match status" value="1"/>
</dbReference>
<comment type="caution">
    <text evidence="7">The sequence shown here is derived from an EMBL/GenBank/DDBJ whole genome shotgun (WGS) entry which is preliminary data.</text>
</comment>
<dbReference type="AlphaFoldDB" id="A0A0V0XE06"/>
<evidence type="ECO:0000313" key="7">
    <source>
        <dbReference type="EMBL" id="KRX86198.1"/>
    </source>
</evidence>
<evidence type="ECO:0000256" key="1">
    <source>
        <dbReference type="ARBA" id="ARBA00004370"/>
    </source>
</evidence>
<organism evidence="7 8">
    <name type="scientific">Trichinella pseudospiralis</name>
    <name type="common">Parasitic roundworm</name>
    <dbReference type="NCBI Taxonomy" id="6337"/>
    <lineage>
        <taxon>Eukaryota</taxon>
        <taxon>Metazoa</taxon>
        <taxon>Ecdysozoa</taxon>
        <taxon>Nematoda</taxon>
        <taxon>Enoplea</taxon>
        <taxon>Dorylaimia</taxon>
        <taxon>Trichinellida</taxon>
        <taxon>Trichinellidae</taxon>
        <taxon>Trichinella</taxon>
    </lineage>
</organism>
<keyword evidence="2" id="KW-0812">Transmembrane</keyword>
<dbReference type="InterPro" id="IPR035897">
    <property type="entry name" value="Toll_tir_struct_dom_sf"/>
</dbReference>
<dbReference type="PANTHER" id="PTHR24365:SF541">
    <property type="entry name" value="PROTEIN TOLL-RELATED"/>
    <property type="match status" value="1"/>
</dbReference>
<evidence type="ECO:0000256" key="5">
    <source>
        <dbReference type="ARBA" id="ARBA00023136"/>
    </source>
</evidence>
<gene>
    <name evidence="7" type="primary">Tl</name>
    <name evidence="7" type="ORF">T4E_88</name>
</gene>
<dbReference type="SMART" id="SM00255">
    <property type="entry name" value="TIR"/>
    <property type="match status" value="1"/>
</dbReference>
<dbReference type="EMBL" id="JYDU01000428">
    <property type="protein sequence ID" value="KRX86198.1"/>
    <property type="molecule type" value="Genomic_DNA"/>
</dbReference>
<comment type="subcellular location">
    <subcellularLocation>
        <location evidence="1">Membrane</location>
    </subcellularLocation>
</comment>
<evidence type="ECO:0000256" key="3">
    <source>
        <dbReference type="ARBA" id="ARBA00022729"/>
    </source>
</evidence>
<dbReference type="PROSITE" id="PS50104">
    <property type="entry name" value="TIR"/>
    <property type="match status" value="1"/>
</dbReference>